<evidence type="ECO:0008006" key="3">
    <source>
        <dbReference type="Google" id="ProtNLM"/>
    </source>
</evidence>
<dbReference type="Proteomes" id="UP000735302">
    <property type="component" value="Unassembled WGS sequence"/>
</dbReference>
<evidence type="ECO:0000313" key="1">
    <source>
        <dbReference type="EMBL" id="GFO04156.1"/>
    </source>
</evidence>
<comment type="caution">
    <text evidence="1">The sequence shown here is derived from an EMBL/GenBank/DDBJ whole genome shotgun (WGS) entry which is preliminary data.</text>
</comment>
<organism evidence="1 2">
    <name type="scientific">Plakobranchus ocellatus</name>
    <dbReference type="NCBI Taxonomy" id="259542"/>
    <lineage>
        <taxon>Eukaryota</taxon>
        <taxon>Metazoa</taxon>
        <taxon>Spiralia</taxon>
        <taxon>Lophotrochozoa</taxon>
        <taxon>Mollusca</taxon>
        <taxon>Gastropoda</taxon>
        <taxon>Heterobranchia</taxon>
        <taxon>Euthyneura</taxon>
        <taxon>Panpulmonata</taxon>
        <taxon>Sacoglossa</taxon>
        <taxon>Placobranchoidea</taxon>
        <taxon>Plakobranchidae</taxon>
        <taxon>Plakobranchus</taxon>
    </lineage>
</organism>
<evidence type="ECO:0000313" key="2">
    <source>
        <dbReference type="Proteomes" id="UP000735302"/>
    </source>
</evidence>
<reference evidence="1 2" key="1">
    <citation type="journal article" date="2021" name="Elife">
        <title>Chloroplast acquisition without the gene transfer in kleptoplastic sea slugs, Plakobranchus ocellatus.</title>
        <authorList>
            <person name="Maeda T."/>
            <person name="Takahashi S."/>
            <person name="Yoshida T."/>
            <person name="Shimamura S."/>
            <person name="Takaki Y."/>
            <person name="Nagai Y."/>
            <person name="Toyoda A."/>
            <person name="Suzuki Y."/>
            <person name="Arimoto A."/>
            <person name="Ishii H."/>
            <person name="Satoh N."/>
            <person name="Nishiyama T."/>
            <person name="Hasebe M."/>
            <person name="Maruyama T."/>
            <person name="Minagawa J."/>
            <person name="Obokata J."/>
            <person name="Shigenobu S."/>
        </authorList>
    </citation>
    <scope>NUCLEOTIDE SEQUENCE [LARGE SCALE GENOMIC DNA]</scope>
</reference>
<protein>
    <recommendedName>
        <fullName evidence="3">Secreted protein</fullName>
    </recommendedName>
</protein>
<name>A0AAV4ABY1_9GAST</name>
<proteinExistence type="predicted"/>
<accession>A0AAV4ABY1</accession>
<dbReference type="AlphaFoldDB" id="A0AAV4ABY1"/>
<dbReference type="EMBL" id="BLXT01003736">
    <property type="protein sequence ID" value="GFO04156.1"/>
    <property type="molecule type" value="Genomic_DNA"/>
</dbReference>
<sequence>MALFYLPIKKIQLQLVALLAVPLQLKRPFLVAACLASFDDHQVVSACLMSHRDATLFSALAAGKCEACARETILHSHLGTAGNMACIPSSYIEQSEEGGKGR</sequence>
<keyword evidence="2" id="KW-1185">Reference proteome</keyword>
<gene>
    <name evidence="1" type="ORF">PoB_003066100</name>
</gene>